<evidence type="ECO:0000256" key="3">
    <source>
        <dbReference type="SAM" id="MobiDB-lite"/>
    </source>
</evidence>
<feature type="repeat" description="PPR" evidence="2">
    <location>
        <begin position="46"/>
        <end position="80"/>
    </location>
</feature>
<evidence type="ECO:0000313" key="5">
    <source>
        <dbReference type="Proteomes" id="UP001189429"/>
    </source>
</evidence>
<reference evidence="4" key="1">
    <citation type="submission" date="2023-10" db="EMBL/GenBank/DDBJ databases">
        <authorList>
            <person name="Chen Y."/>
            <person name="Shah S."/>
            <person name="Dougan E. K."/>
            <person name="Thang M."/>
            <person name="Chan C."/>
        </authorList>
    </citation>
    <scope>NUCLEOTIDE SEQUENCE [LARGE SCALE GENOMIC DNA]</scope>
</reference>
<protein>
    <submittedName>
        <fullName evidence="4">Uncharacterized protein</fullName>
    </submittedName>
</protein>
<dbReference type="Proteomes" id="UP001189429">
    <property type="component" value="Unassembled WGS sequence"/>
</dbReference>
<dbReference type="PROSITE" id="PS51375">
    <property type="entry name" value="PPR"/>
    <property type="match status" value="1"/>
</dbReference>
<feature type="compositionally biased region" description="Low complexity" evidence="3">
    <location>
        <begin position="132"/>
        <end position="145"/>
    </location>
</feature>
<dbReference type="Gene3D" id="1.25.40.10">
    <property type="entry name" value="Tetratricopeptide repeat domain"/>
    <property type="match status" value="1"/>
</dbReference>
<sequence length="187" mass="20055">MRVTKLAPDVIYLSYSAGISACKKGEQWQRVLSLLTEMRGAKVDPDVIAYSAGISACEKGEQWQRALALLREMREVWLEPNPWSATALGSARAKKASSGSGLWRCSVGCGRRSWSLTSQLQRRNQRVREGRAVAASARAAPRDAGGAAGAQPDLQLQCCGQRVRERQAVAAGGGAAQRDVGSEGRAQ</sequence>
<dbReference type="EMBL" id="CAUYUJ010016156">
    <property type="protein sequence ID" value="CAK0862379.1"/>
    <property type="molecule type" value="Genomic_DNA"/>
</dbReference>
<proteinExistence type="predicted"/>
<keyword evidence="5" id="KW-1185">Reference proteome</keyword>
<organism evidence="4 5">
    <name type="scientific">Prorocentrum cordatum</name>
    <dbReference type="NCBI Taxonomy" id="2364126"/>
    <lineage>
        <taxon>Eukaryota</taxon>
        <taxon>Sar</taxon>
        <taxon>Alveolata</taxon>
        <taxon>Dinophyceae</taxon>
        <taxon>Prorocentrales</taxon>
        <taxon>Prorocentraceae</taxon>
        <taxon>Prorocentrum</taxon>
    </lineage>
</organism>
<evidence type="ECO:0000313" key="4">
    <source>
        <dbReference type="EMBL" id="CAK0862379.1"/>
    </source>
</evidence>
<evidence type="ECO:0000256" key="1">
    <source>
        <dbReference type="ARBA" id="ARBA00022737"/>
    </source>
</evidence>
<feature type="non-terminal residue" evidence="4">
    <location>
        <position position="187"/>
    </location>
</feature>
<accession>A0ABN9UQV6</accession>
<dbReference type="InterPro" id="IPR002885">
    <property type="entry name" value="PPR_rpt"/>
</dbReference>
<evidence type="ECO:0000256" key="2">
    <source>
        <dbReference type="PROSITE-ProRule" id="PRU00708"/>
    </source>
</evidence>
<dbReference type="PROSITE" id="PS51257">
    <property type="entry name" value="PROKAR_LIPOPROTEIN"/>
    <property type="match status" value="1"/>
</dbReference>
<keyword evidence="1" id="KW-0677">Repeat</keyword>
<feature type="region of interest" description="Disordered" evidence="3">
    <location>
        <begin position="127"/>
        <end position="151"/>
    </location>
</feature>
<comment type="caution">
    <text evidence="4">The sequence shown here is derived from an EMBL/GenBank/DDBJ whole genome shotgun (WGS) entry which is preliminary data.</text>
</comment>
<dbReference type="InterPro" id="IPR011990">
    <property type="entry name" value="TPR-like_helical_dom_sf"/>
</dbReference>
<gene>
    <name evidence="4" type="ORF">PCOR1329_LOCUS50814</name>
</gene>
<dbReference type="PANTHER" id="PTHR47447:SF17">
    <property type="entry name" value="OS12G0638900 PROTEIN"/>
    <property type="match status" value="1"/>
</dbReference>
<name>A0ABN9UQV6_9DINO</name>
<dbReference type="Pfam" id="PF13812">
    <property type="entry name" value="PPR_3"/>
    <property type="match status" value="1"/>
</dbReference>
<dbReference type="PANTHER" id="PTHR47447">
    <property type="entry name" value="OS03G0856100 PROTEIN"/>
    <property type="match status" value="1"/>
</dbReference>